<keyword evidence="2" id="KW-1185">Reference proteome</keyword>
<comment type="caution">
    <text evidence="1">The sequence shown here is derived from an EMBL/GenBank/DDBJ whole genome shotgun (WGS) entry which is preliminary data.</text>
</comment>
<organism evidence="1 2">
    <name type="scientific">Spirosoma utsteinense</name>
    <dbReference type="NCBI Taxonomy" id="2585773"/>
    <lineage>
        <taxon>Bacteria</taxon>
        <taxon>Pseudomonadati</taxon>
        <taxon>Bacteroidota</taxon>
        <taxon>Cytophagia</taxon>
        <taxon>Cytophagales</taxon>
        <taxon>Cytophagaceae</taxon>
        <taxon>Spirosoma</taxon>
    </lineage>
</organism>
<gene>
    <name evidence="1" type="ORF">FH603_383</name>
</gene>
<accession>A0ABR6VZX2</accession>
<dbReference type="EMBL" id="VFIA01000002">
    <property type="protein sequence ID" value="MBC3789899.1"/>
    <property type="molecule type" value="Genomic_DNA"/>
</dbReference>
<proteinExistence type="predicted"/>
<reference evidence="1 2" key="1">
    <citation type="submission" date="2019-06" db="EMBL/GenBank/DDBJ databases">
        <title>Spirosoma utsteinense sp. nov. isolated from Antarctic ice-free soils.</title>
        <authorList>
            <person name="Tahon G."/>
        </authorList>
    </citation>
    <scope>NUCLEOTIDE SEQUENCE [LARGE SCALE GENOMIC DNA]</scope>
    <source>
        <strain evidence="1 2">LMG 31447</strain>
    </source>
</reference>
<dbReference type="RefSeq" id="WP_186735476.1">
    <property type="nucleotide sequence ID" value="NZ_VFIA01000002.1"/>
</dbReference>
<evidence type="ECO:0000313" key="2">
    <source>
        <dbReference type="Proteomes" id="UP000700732"/>
    </source>
</evidence>
<protein>
    <submittedName>
        <fullName evidence="1">Uncharacterized protein</fullName>
    </submittedName>
</protein>
<evidence type="ECO:0000313" key="1">
    <source>
        <dbReference type="EMBL" id="MBC3789899.1"/>
    </source>
</evidence>
<name>A0ABR6VZX2_9BACT</name>
<sequence>MTDKQRSNVYGRFGKRLPVVFDWIDRSFLTPNSKQMYGDLITDRAQRLGL</sequence>
<dbReference type="Proteomes" id="UP000700732">
    <property type="component" value="Unassembled WGS sequence"/>
</dbReference>